<accession>A0A392RGI6</accession>
<proteinExistence type="predicted"/>
<comment type="caution">
    <text evidence="2">The sequence shown here is derived from an EMBL/GenBank/DDBJ whole genome shotgun (WGS) entry which is preliminary data.</text>
</comment>
<organism evidence="2 3">
    <name type="scientific">Trifolium medium</name>
    <dbReference type="NCBI Taxonomy" id="97028"/>
    <lineage>
        <taxon>Eukaryota</taxon>
        <taxon>Viridiplantae</taxon>
        <taxon>Streptophyta</taxon>
        <taxon>Embryophyta</taxon>
        <taxon>Tracheophyta</taxon>
        <taxon>Spermatophyta</taxon>
        <taxon>Magnoliopsida</taxon>
        <taxon>eudicotyledons</taxon>
        <taxon>Gunneridae</taxon>
        <taxon>Pentapetalae</taxon>
        <taxon>rosids</taxon>
        <taxon>fabids</taxon>
        <taxon>Fabales</taxon>
        <taxon>Fabaceae</taxon>
        <taxon>Papilionoideae</taxon>
        <taxon>50 kb inversion clade</taxon>
        <taxon>NPAAA clade</taxon>
        <taxon>Hologalegina</taxon>
        <taxon>IRL clade</taxon>
        <taxon>Trifolieae</taxon>
        <taxon>Trifolium</taxon>
    </lineage>
</organism>
<evidence type="ECO:0000256" key="1">
    <source>
        <dbReference type="SAM" id="MobiDB-lite"/>
    </source>
</evidence>
<dbReference type="Proteomes" id="UP000265520">
    <property type="component" value="Unassembled WGS sequence"/>
</dbReference>
<feature type="non-terminal residue" evidence="2">
    <location>
        <position position="135"/>
    </location>
</feature>
<feature type="region of interest" description="Disordered" evidence="1">
    <location>
        <begin position="62"/>
        <end position="123"/>
    </location>
</feature>
<reference evidence="2 3" key="1">
    <citation type="journal article" date="2018" name="Front. Plant Sci.">
        <title>Red Clover (Trifolium pratense) and Zigzag Clover (T. medium) - A Picture of Genomic Similarities and Differences.</title>
        <authorList>
            <person name="Dluhosova J."/>
            <person name="Istvanek J."/>
            <person name="Nedelnik J."/>
            <person name="Repkova J."/>
        </authorList>
    </citation>
    <scope>NUCLEOTIDE SEQUENCE [LARGE SCALE GENOMIC DNA]</scope>
    <source>
        <strain evidence="3">cv. 10/8</strain>
        <tissue evidence="2">Leaf</tissue>
    </source>
</reference>
<feature type="non-terminal residue" evidence="2">
    <location>
        <position position="1"/>
    </location>
</feature>
<dbReference type="EMBL" id="LXQA010226010">
    <property type="protein sequence ID" value="MCI35691.1"/>
    <property type="molecule type" value="Genomic_DNA"/>
</dbReference>
<feature type="compositionally biased region" description="Polar residues" evidence="1">
    <location>
        <begin position="76"/>
        <end position="88"/>
    </location>
</feature>
<name>A0A392RGI6_9FABA</name>
<evidence type="ECO:0000313" key="3">
    <source>
        <dbReference type="Proteomes" id="UP000265520"/>
    </source>
</evidence>
<sequence>NKPEVEVPTINEEKTSAQVELQGTPVIEVLNTEEINPSIGQATPQGLPQNTAQHDVIIADAPNTGREGNLNLEGAHSTNGDQQQPQVSQEDKAKGVEPTSSVEYEWTNKTEDSLADDGTSVSKSIPSICLPAEIF</sequence>
<keyword evidence="3" id="KW-1185">Reference proteome</keyword>
<evidence type="ECO:0000313" key="2">
    <source>
        <dbReference type="EMBL" id="MCI35691.1"/>
    </source>
</evidence>
<protein>
    <submittedName>
        <fullName evidence="2">Uncharacterized protein</fullName>
    </submittedName>
</protein>
<dbReference type="AlphaFoldDB" id="A0A392RGI6"/>